<dbReference type="InterPro" id="IPR040527">
    <property type="entry name" value="Beta-sand_Porphyrn"/>
</dbReference>
<proteinExistence type="predicted"/>
<feature type="domain" description="Beta-porphyranase A C-terminal" evidence="1">
    <location>
        <begin position="305"/>
        <end position="396"/>
    </location>
</feature>
<name>Q93PA1_9BACT</name>
<sequence>MKVIGYSSAWPSLELWNFQHWNSRMKMFMDVTGEPMDGFATHFYDGINIAGQDTKRSGSNSEAILDMIEAYSYIKWGEVKPHAITEYGGIEKGYPAEYSDVKSIQSVRSMNRLMMNLMEREDDLMISIPFIGDKALWHLTAANNYQPYGSVLFIPTNLGEPHPDGWEYSARILFFDLWKGVKGKRLHLNSTNPDVQVQAFLDETKIYVVLNNLSEKTINSDLSFKNVGENYGADKRSLMVYPDQDTEYVEEHISTLPESVSLRAGETIVYVITTKEVADFDNSITRKKYYSTNYLEPIKANKAIEFSYNGVETGTGYAKLRMSTGRKHNVSKQPTVIVNGKDVSVPANWKGYDQANREDFFGMIEIPVPMSYITENTSVKVTFPDNGGHVASMILETEKFKNDVKVPAVLSSSGIQEEPVKVYPNPSYDWLTVELPEKDQWIAKLFIYDHSAKEVFSSAMRFIDGKLLLNIADLSLGTYTLVIDLANEILTSSFIRK</sequence>
<dbReference type="InterPro" id="IPR041224">
    <property type="entry name" value="BPA_C"/>
</dbReference>
<dbReference type="Pfam" id="PF18040">
    <property type="entry name" value="BPA_C"/>
    <property type="match status" value="1"/>
</dbReference>
<accession>Q93PA1</accession>
<protein>
    <submittedName>
        <fullName evidence="3">MS130, putative beta-agarase</fullName>
    </submittedName>
</protein>
<geneLocation type="plasmid" evidence="3">
    <name>pSD15</name>
</geneLocation>
<dbReference type="CAZy" id="GH86">
    <property type="family name" value="Glycoside Hydrolase Family 86"/>
</dbReference>
<feature type="domain" description="Porphyranase beta-sandwich" evidence="2">
    <location>
        <begin position="194"/>
        <end position="295"/>
    </location>
</feature>
<dbReference type="AlphaFoldDB" id="Q93PA1"/>
<dbReference type="Gene3D" id="3.20.20.80">
    <property type="entry name" value="Glycosidases"/>
    <property type="match status" value="1"/>
</dbReference>
<organism evidence="3">
    <name type="scientific">Microscilla sp. PRE1</name>
    <dbReference type="NCBI Taxonomy" id="155537"/>
    <lineage>
        <taxon>Bacteria</taxon>
        <taxon>Pseudomonadati</taxon>
        <taxon>Bacteroidota</taxon>
        <taxon>Cytophagia</taxon>
        <taxon>Cytophagales</taxon>
        <taxon>Microscillaceae</taxon>
        <taxon>Microscilla</taxon>
    </lineage>
</organism>
<dbReference type="EMBL" id="AF339846">
    <property type="protein sequence ID" value="AAK62852.1"/>
    <property type="molecule type" value="Genomic_DNA"/>
</dbReference>
<evidence type="ECO:0000259" key="1">
    <source>
        <dbReference type="Pfam" id="PF18040"/>
    </source>
</evidence>
<reference evidence="3" key="1">
    <citation type="journal article" date="2001" name="Appl. Environ. Microbiol.">
        <title>Sequence analysis of a 101-kilobase plasmid required for agar degradation by a Microscilla isolate.</title>
        <authorList>
            <person name="Zhong Z."/>
            <person name="Toukdarian A."/>
            <person name="Helinski D."/>
            <person name="Knauf V."/>
            <person name="Sykes S."/>
            <person name="Wilkinson J.E."/>
            <person name="O'Bryne C."/>
            <person name="Shea T."/>
            <person name="DeLoughery C."/>
            <person name="Caspi R."/>
        </authorList>
    </citation>
    <scope>NUCLEOTIDE SEQUENCE</scope>
    <source>
        <strain evidence="3">PRE1</strain>
        <plasmid evidence="3">pSD15</plasmid>
    </source>
</reference>
<dbReference type="InterPro" id="IPR017853">
    <property type="entry name" value="GH"/>
</dbReference>
<dbReference type="Pfam" id="PF18206">
    <property type="entry name" value="Porphyrn_cat_1"/>
    <property type="match status" value="1"/>
</dbReference>
<evidence type="ECO:0000313" key="3">
    <source>
        <dbReference type="EMBL" id="AAK62852.1"/>
    </source>
</evidence>
<dbReference type="Gene3D" id="2.60.120.1200">
    <property type="match status" value="1"/>
</dbReference>
<evidence type="ECO:0000259" key="2">
    <source>
        <dbReference type="Pfam" id="PF18206"/>
    </source>
</evidence>
<dbReference type="SUPFAM" id="SSF51445">
    <property type="entry name" value="(Trans)glycosidases"/>
    <property type="match status" value="1"/>
</dbReference>
<dbReference type="CDD" id="cd21510">
    <property type="entry name" value="agarase_cat"/>
    <property type="match status" value="1"/>
</dbReference>
<keyword evidence="3" id="KW-0614">Plasmid</keyword>